<feature type="compositionally biased region" description="Low complexity" evidence="10">
    <location>
        <begin position="345"/>
        <end position="434"/>
    </location>
</feature>
<evidence type="ECO:0000313" key="12">
    <source>
        <dbReference type="EMBL" id="KAL2287419.1"/>
    </source>
</evidence>
<keyword evidence="4" id="KW-0509">mRNA transport</keyword>
<evidence type="ECO:0000256" key="1">
    <source>
        <dbReference type="ARBA" id="ARBA00004567"/>
    </source>
</evidence>
<comment type="subcellular location">
    <subcellularLocation>
        <location evidence="1">Nucleus</location>
        <location evidence="1">Nuclear pore complex</location>
    </subcellularLocation>
</comment>
<dbReference type="Pfam" id="PF05064">
    <property type="entry name" value="Nsp1_C"/>
    <property type="match status" value="1"/>
</dbReference>
<keyword evidence="8" id="KW-0539">Nucleus</keyword>
<evidence type="ECO:0000256" key="4">
    <source>
        <dbReference type="ARBA" id="ARBA00022816"/>
    </source>
</evidence>
<evidence type="ECO:0000256" key="2">
    <source>
        <dbReference type="ARBA" id="ARBA00005911"/>
    </source>
</evidence>
<sequence length="742" mass="73836">MSFSFGTQATSGAPSSSTPATSLFGNQGSAPSSGFSFGSAQKDNAAASGQPAASGGGLFGGASASKPAGSSLFGGAASTGTPPAGGPNSLFSGLNKPAASPSNMFGGGSSTPTPAAGAGSTTGASPFGGASSTGPGLFGGAKPAASSTPSTSASTGNSLFSTAGQATPTKPMFGGLGSTTPAGAPPSDSAKPTPSLFNQQAGGQGSQAKNLFGGGAGAASQSSSNLFGGGSASTPASQPPASSSGTSNLFGAKPASTGASEKPSPFAASTGGTSSPSLFGTGASASKPAESSSSSNNLFGAKPASTTASTNPASTAATTTAAAAPSLFPSLGGSGLATSPAPSKPSLFPAAASTASTTAPATASAPAPTPSLFSATTTTAPAASSSTAAPATSAPSLFGAKPAATTTSTSGTTATTTTTTPLGSGAAPIPAASGTDKAATPGAAQNNMAASTMGPPSQLPRLKNKTMDEIITRWATDLQKYQKEFKDQATKVAAWDRLLVENGEKIQKLYLQTHDAEKASNEIDRQLQSVESHQAELESFLDRYEKEVDDMYSKQIGGNEQLAGPDQERERTYKLAENLTDRLDEMGKDLGKMITEINDISGSLSKGNKPDDPLSQIVRVLNGHLQQLQWIDTNASALQAKVNAAQKASNNMGSKYVLRLSRESSGRRLALKGLIDGFSNPSKAISLTLAMNACLPYYPVRSSTILCHFRSGGFPTPLTVTTWSRYGGILVCFSCARRPAPW</sequence>
<evidence type="ECO:0000259" key="11">
    <source>
        <dbReference type="Pfam" id="PF05064"/>
    </source>
</evidence>
<dbReference type="Proteomes" id="UP001600888">
    <property type="component" value="Unassembled WGS sequence"/>
</dbReference>
<keyword evidence="9" id="KW-0175">Coiled coil</keyword>
<dbReference type="PANTHER" id="PTHR12084">
    <property type="entry name" value="NUCLEAR PORE GLYCOPROTEIN P62-RELATED"/>
    <property type="match status" value="1"/>
</dbReference>
<feature type="coiled-coil region" evidence="9">
    <location>
        <begin position="516"/>
        <end position="547"/>
    </location>
</feature>
<feature type="compositionally biased region" description="Polar residues" evidence="10">
    <location>
        <begin position="190"/>
        <end position="209"/>
    </location>
</feature>
<feature type="region of interest" description="Disordered" evidence="10">
    <location>
        <begin position="1"/>
        <end position="462"/>
    </location>
</feature>
<feature type="compositionally biased region" description="Low complexity" evidence="10">
    <location>
        <begin position="283"/>
        <end position="295"/>
    </location>
</feature>
<keyword evidence="7" id="KW-0906">Nuclear pore complex</keyword>
<feature type="compositionally biased region" description="Low complexity" evidence="10">
    <location>
        <begin position="1"/>
        <end position="53"/>
    </location>
</feature>
<dbReference type="EMBL" id="JBAWTH010000020">
    <property type="protein sequence ID" value="KAL2287419.1"/>
    <property type="molecule type" value="Genomic_DNA"/>
</dbReference>
<dbReference type="PANTHER" id="PTHR12084:SF0">
    <property type="entry name" value="NUCLEAR PORE GLYCOPROTEIN P62"/>
    <property type="match status" value="1"/>
</dbReference>
<keyword evidence="5" id="KW-0653">Protein transport</keyword>
<evidence type="ECO:0000256" key="3">
    <source>
        <dbReference type="ARBA" id="ARBA00022448"/>
    </source>
</evidence>
<evidence type="ECO:0000313" key="13">
    <source>
        <dbReference type="Proteomes" id="UP001600888"/>
    </source>
</evidence>
<evidence type="ECO:0000256" key="5">
    <source>
        <dbReference type="ARBA" id="ARBA00022927"/>
    </source>
</evidence>
<keyword evidence="6" id="KW-0811">Translocation</keyword>
<evidence type="ECO:0000256" key="7">
    <source>
        <dbReference type="ARBA" id="ARBA00023132"/>
    </source>
</evidence>
<comment type="caution">
    <text evidence="12">The sequence shown here is derived from an EMBL/GenBank/DDBJ whole genome shotgun (WGS) entry which is preliminary data.</text>
</comment>
<dbReference type="InterPro" id="IPR026010">
    <property type="entry name" value="NSP1/NUP62"/>
</dbReference>
<evidence type="ECO:0000256" key="6">
    <source>
        <dbReference type="ARBA" id="ARBA00023010"/>
    </source>
</evidence>
<feature type="compositionally biased region" description="Low complexity" evidence="10">
    <location>
        <begin position="110"/>
        <end position="135"/>
    </location>
</feature>
<dbReference type="Gene3D" id="1.20.5.170">
    <property type="match status" value="1"/>
</dbReference>
<evidence type="ECO:0000256" key="9">
    <source>
        <dbReference type="SAM" id="Coils"/>
    </source>
</evidence>
<feature type="compositionally biased region" description="Polar residues" evidence="10">
    <location>
        <begin position="156"/>
        <end position="168"/>
    </location>
</feature>
<feature type="compositionally biased region" description="Low complexity" evidence="10">
    <location>
        <begin position="61"/>
        <end position="82"/>
    </location>
</feature>
<keyword evidence="13" id="KW-1185">Reference proteome</keyword>
<reference evidence="12 13" key="1">
    <citation type="submission" date="2024-03" db="EMBL/GenBank/DDBJ databases">
        <title>A high-quality draft genome sequence of Diaporthe vaccinii, a causative agent of upright dieback and viscid rot disease in cranberry plants.</title>
        <authorList>
            <person name="Sarrasin M."/>
            <person name="Lang B.F."/>
            <person name="Burger G."/>
        </authorList>
    </citation>
    <scope>NUCLEOTIDE SEQUENCE [LARGE SCALE GENOMIC DNA]</scope>
    <source>
        <strain evidence="12 13">IS7</strain>
    </source>
</reference>
<feature type="compositionally biased region" description="Low complexity" evidence="10">
    <location>
        <begin position="143"/>
        <end position="155"/>
    </location>
</feature>
<proteinExistence type="inferred from homology"/>
<feature type="compositionally biased region" description="Low complexity" evidence="10">
    <location>
        <begin position="232"/>
        <end position="247"/>
    </location>
</feature>
<feature type="compositionally biased region" description="Low complexity" evidence="10">
    <location>
        <begin position="303"/>
        <end position="326"/>
    </location>
</feature>
<gene>
    <name evidence="12" type="ORF">FJTKL_05875</name>
</gene>
<evidence type="ECO:0000256" key="8">
    <source>
        <dbReference type="ARBA" id="ARBA00023242"/>
    </source>
</evidence>
<comment type="similarity">
    <text evidence="2">Belongs to the nucleoporin NSP1/NUP62 family.</text>
</comment>
<organism evidence="12 13">
    <name type="scientific">Diaporthe vaccinii</name>
    <dbReference type="NCBI Taxonomy" id="105482"/>
    <lineage>
        <taxon>Eukaryota</taxon>
        <taxon>Fungi</taxon>
        <taxon>Dikarya</taxon>
        <taxon>Ascomycota</taxon>
        <taxon>Pezizomycotina</taxon>
        <taxon>Sordariomycetes</taxon>
        <taxon>Sordariomycetidae</taxon>
        <taxon>Diaporthales</taxon>
        <taxon>Diaporthaceae</taxon>
        <taxon>Diaporthe</taxon>
        <taxon>Diaporthe eres species complex</taxon>
    </lineage>
</organism>
<evidence type="ECO:0000256" key="10">
    <source>
        <dbReference type="SAM" id="MobiDB-lite"/>
    </source>
</evidence>
<feature type="domain" description="Nucleoporin NSP1-like C-terminal" evidence="11">
    <location>
        <begin position="454"/>
        <end position="558"/>
    </location>
</feature>
<protein>
    <recommendedName>
        <fullName evidence="11">Nucleoporin NSP1-like C-terminal domain-containing protein</fullName>
    </recommendedName>
</protein>
<dbReference type="InterPro" id="IPR007758">
    <property type="entry name" value="Nucleoporin_NSP1_C"/>
</dbReference>
<keyword evidence="3" id="KW-0813">Transport</keyword>
<name>A0ABR4EYA0_9PEZI</name>
<accession>A0ABR4EYA0</accession>